<gene>
    <name evidence="1" type="ORF">J8N05_44680</name>
</gene>
<name>A0A941BIT7_9ACTN</name>
<dbReference type="AlphaFoldDB" id="A0A941BIT7"/>
<organism evidence="1 2">
    <name type="scientific">Streptomyces liliiviolaceus</name>
    <dbReference type="NCBI Taxonomy" id="2823109"/>
    <lineage>
        <taxon>Bacteria</taxon>
        <taxon>Bacillati</taxon>
        <taxon>Actinomycetota</taxon>
        <taxon>Actinomycetes</taxon>
        <taxon>Kitasatosporales</taxon>
        <taxon>Streptomycetaceae</taxon>
        <taxon>Streptomyces</taxon>
    </lineage>
</organism>
<keyword evidence="2" id="KW-1185">Reference proteome</keyword>
<dbReference type="Proteomes" id="UP000677413">
    <property type="component" value="Unassembled WGS sequence"/>
</dbReference>
<evidence type="ECO:0000313" key="2">
    <source>
        <dbReference type="Proteomes" id="UP000677413"/>
    </source>
</evidence>
<protein>
    <submittedName>
        <fullName evidence="1">Uncharacterized protein</fullName>
    </submittedName>
</protein>
<accession>A0A941BIT7</accession>
<sequence>MTDLLTAARAEALFSSDLATGSEPTRTEITEAIRRAIRSNGGSLGCAGALACAYGERPETAVPRMRWALRQVRAAHPRTAGWRAGYTVRTPHP</sequence>
<dbReference type="RefSeq" id="WP_210893528.1">
    <property type="nucleotide sequence ID" value="NZ_JAGPYQ010000002.1"/>
</dbReference>
<evidence type="ECO:0000313" key="1">
    <source>
        <dbReference type="EMBL" id="MBQ0855269.1"/>
    </source>
</evidence>
<comment type="caution">
    <text evidence="1">The sequence shown here is derived from an EMBL/GenBank/DDBJ whole genome shotgun (WGS) entry which is preliminary data.</text>
</comment>
<proteinExistence type="predicted"/>
<dbReference type="EMBL" id="JAGPYQ010000002">
    <property type="protein sequence ID" value="MBQ0855269.1"/>
    <property type="molecule type" value="Genomic_DNA"/>
</dbReference>
<reference evidence="1 2" key="1">
    <citation type="submission" date="2021-04" db="EMBL/GenBank/DDBJ databases">
        <authorList>
            <person name="Tang X."/>
            <person name="Zhou X."/>
            <person name="Chen X."/>
            <person name="Cernava T."/>
            <person name="Zhang C."/>
        </authorList>
    </citation>
    <scope>NUCLEOTIDE SEQUENCE [LARGE SCALE GENOMIC DNA]</scope>
    <source>
        <strain evidence="1 2">BH-SS-21</strain>
    </source>
</reference>